<dbReference type="InterPro" id="IPR039776">
    <property type="entry name" value="Pds5"/>
</dbReference>
<name>A0AA38G5K2_TAXCH</name>
<reference evidence="3 4" key="1">
    <citation type="journal article" date="2021" name="Nat. Plants">
        <title>The Taxus genome provides insights into paclitaxel biosynthesis.</title>
        <authorList>
            <person name="Xiong X."/>
            <person name="Gou J."/>
            <person name="Liao Q."/>
            <person name="Li Y."/>
            <person name="Zhou Q."/>
            <person name="Bi G."/>
            <person name="Li C."/>
            <person name="Du R."/>
            <person name="Wang X."/>
            <person name="Sun T."/>
            <person name="Guo L."/>
            <person name="Liang H."/>
            <person name="Lu P."/>
            <person name="Wu Y."/>
            <person name="Zhang Z."/>
            <person name="Ro D.K."/>
            <person name="Shang Y."/>
            <person name="Huang S."/>
            <person name="Yan J."/>
        </authorList>
    </citation>
    <scope>NUCLEOTIDE SEQUENCE [LARGE SCALE GENOMIC DNA]</scope>
    <source>
        <strain evidence="3">Ta-2019</strain>
    </source>
</reference>
<organism evidence="3 4">
    <name type="scientific">Taxus chinensis</name>
    <name type="common">Chinese yew</name>
    <name type="synonym">Taxus wallichiana var. chinensis</name>
    <dbReference type="NCBI Taxonomy" id="29808"/>
    <lineage>
        <taxon>Eukaryota</taxon>
        <taxon>Viridiplantae</taxon>
        <taxon>Streptophyta</taxon>
        <taxon>Embryophyta</taxon>
        <taxon>Tracheophyta</taxon>
        <taxon>Spermatophyta</taxon>
        <taxon>Pinopsida</taxon>
        <taxon>Pinidae</taxon>
        <taxon>Conifers II</taxon>
        <taxon>Cupressales</taxon>
        <taxon>Taxaceae</taxon>
        <taxon>Taxus</taxon>
    </lineage>
</organism>
<keyword evidence="2" id="KW-0539">Nucleus</keyword>
<evidence type="ECO:0000313" key="4">
    <source>
        <dbReference type="Proteomes" id="UP000824469"/>
    </source>
</evidence>
<sequence length="278" mass="32551">DKRFDGIMELMSEGELKENIIRAERKPKHQHHSEDPLLKDLEETTNCLGMIKQLDKYMIRSLMFRLIEPRFFRHEDVRVRIMVINCIVEVTRIKNHSLPYSDAIMRDIFEHMFGSFQGLWNITSPYFSKRVKILETMAKVRSCVSRLDIDCDDLILHMFQVFFGVIQDNHSKNILVAMQTIMSIVLNEYENLPQHLLSIPEEEMRQETSCIDHTLAKGVMDQCSIKLKTFMVAKFSEKDMGENFQGMSFLVHNDEFLVSNACIECDCTEKLDVKTKDN</sequence>
<comment type="subcellular location">
    <subcellularLocation>
        <location evidence="1">Nucleus</location>
    </subcellularLocation>
</comment>
<dbReference type="Proteomes" id="UP000824469">
    <property type="component" value="Unassembled WGS sequence"/>
</dbReference>
<dbReference type="AlphaFoldDB" id="A0AA38G5K2"/>
<gene>
    <name evidence="3" type="ORF">KI387_023665</name>
</gene>
<keyword evidence="4" id="KW-1185">Reference proteome</keyword>
<dbReference type="Pfam" id="PF20168">
    <property type="entry name" value="PDS5"/>
    <property type="match status" value="1"/>
</dbReference>
<comment type="caution">
    <text evidence="3">The sequence shown here is derived from an EMBL/GenBank/DDBJ whole genome shotgun (WGS) entry which is preliminary data.</text>
</comment>
<dbReference type="GO" id="GO:0006281">
    <property type="term" value="P:DNA repair"/>
    <property type="evidence" value="ECO:0007669"/>
    <property type="project" value="TreeGrafter"/>
</dbReference>
<dbReference type="EMBL" id="JAHRHJ020000005">
    <property type="protein sequence ID" value="KAH9315038.1"/>
    <property type="molecule type" value="Genomic_DNA"/>
</dbReference>
<dbReference type="GO" id="GO:0000785">
    <property type="term" value="C:chromatin"/>
    <property type="evidence" value="ECO:0007669"/>
    <property type="project" value="TreeGrafter"/>
</dbReference>
<feature type="non-terminal residue" evidence="3">
    <location>
        <position position="1"/>
    </location>
</feature>
<dbReference type="PANTHER" id="PTHR12663:SF0">
    <property type="entry name" value="PRECOCIOUS DISSOCIATION OF SISTERS 5, ISOFORM A"/>
    <property type="match status" value="1"/>
</dbReference>
<accession>A0AA38G5K2</accession>
<evidence type="ECO:0000256" key="2">
    <source>
        <dbReference type="ARBA" id="ARBA00023242"/>
    </source>
</evidence>
<protein>
    <submittedName>
        <fullName evidence="3">Uncharacterized protein</fullName>
    </submittedName>
</protein>
<evidence type="ECO:0000256" key="1">
    <source>
        <dbReference type="ARBA" id="ARBA00004123"/>
    </source>
</evidence>
<proteinExistence type="predicted"/>
<dbReference type="PANTHER" id="PTHR12663">
    <property type="entry name" value="ANDROGEN INDUCED INHIBITOR OF PROLIFERATION AS3 / PDS5-RELATED"/>
    <property type="match status" value="1"/>
</dbReference>
<dbReference type="GO" id="GO:0005634">
    <property type="term" value="C:nucleus"/>
    <property type="evidence" value="ECO:0007669"/>
    <property type="project" value="UniProtKB-SubCell"/>
</dbReference>
<dbReference type="GO" id="GO:0007064">
    <property type="term" value="P:mitotic sister chromatid cohesion"/>
    <property type="evidence" value="ECO:0007669"/>
    <property type="project" value="InterPro"/>
</dbReference>
<evidence type="ECO:0000313" key="3">
    <source>
        <dbReference type="EMBL" id="KAH9315038.1"/>
    </source>
</evidence>